<dbReference type="Gene3D" id="3.40.50.1820">
    <property type="entry name" value="alpha/beta hydrolase"/>
    <property type="match status" value="1"/>
</dbReference>
<dbReference type="EC" id="2.3.1.-" evidence="1"/>
<dbReference type="GO" id="GO:0016746">
    <property type="term" value="F:acyltransferase activity"/>
    <property type="evidence" value="ECO:0007669"/>
    <property type="project" value="UniProtKB-KW"/>
</dbReference>
<evidence type="ECO:0000313" key="1">
    <source>
        <dbReference type="EMBL" id="NIJ06436.1"/>
    </source>
</evidence>
<protein>
    <submittedName>
        <fullName evidence="1">Polyhydroxyalkanoate synthase</fullName>
        <ecNumber evidence="1">2.3.1.-</ecNumber>
    </submittedName>
</protein>
<accession>A0ABX0TLQ1</accession>
<name>A0ABX0TLQ1_9SPHN</name>
<dbReference type="InterPro" id="IPR029058">
    <property type="entry name" value="AB_hydrolase_fold"/>
</dbReference>
<dbReference type="PANTHER" id="PTHR36837">
    <property type="entry name" value="POLY(3-HYDROXYALKANOATE) POLYMERASE SUBUNIT PHAC"/>
    <property type="match status" value="1"/>
</dbReference>
<dbReference type="EMBL" id="JAAOZC010000001">
    <property type="protein sequence ID" value="NIJ06436.1"/>
    <property type="molecule type" value="Genomic_DNA"/>
</dbReference>
<keyword evidence="1" id="KW-0808">Transferase</keyword>
<organism evidence="1 2">
    <name type="scientific">Sphingomonas vulcanisoli</name>
    <dbReference type="NCBI Taxonomy" id="1658060"/>
    <lineage>
        <taxon>Bacteria</taxon>
        <taxon>Pseudomonadati</taxon>
        <taxon>Pseudomonadota</taxon>
        <taxon>Alphaproteobacteria</taxon>
        <taxon>Sphingomonadales</taxon>
        <taxon>Sphingomonadaceae</taxon>
        <taxon>Sphingomonas</taxon>
    </lineage>
</organism>
<dbReference type="SUPFAM" id="SSF53474">
    <property type="entry name" value="alpha/beta-Hydrolases"/>
    <property type="match status" value="1"/>
</dbReference>
<comment type="caution">
    <text evidence="1">The sequence shown here is derived from an EMBL/GenBank/DDBJ whole genome shotgun (WGS) entry which is preliminary data.</text>
</comment>
<sequence length="358" mass="38672">MTSLSSSNTLASDHDAPQHELRPKPLPLFLHMLRSEYGDDPARVAAVLAGVRVYQRAPRAAAMRREIVAQHGRARLWGFGGEGRPIVFIPSIINGPEILDLDADRSLMRWLAARGLRALLVDWGPPEADERDCDIGGHVRRLLLPLLNGLDEPPLMVGYCLGGTMAIAAAALTPVHGLVTIAAPWDFAGYPENSQTEMLTLWLAAQEAAEATGLLPIEILQAGFWKLDPARTIAKYARLAEVADDAGAVAHFVGVEDWANGGPPLTLGAARHLFEGMIERQEPGRGEWRIDGKVIDPAGLRAPMLEIISENDRIVPAATASGVGERLSLDLGHVGMIVGSRARETLWEPLAAWIEAHA</sequence>
<keyword evidence="2" id="KW-1185">Reference proteome</keyword>
<evidence type="ECO:0000313" key="2">
    <source>
        <dbReference type="Proteomes" id="UP000727456"/>
    </source>
</evidence>
<dbReference type="PANTHER" id="PTHR36837:SF2">
    <property type="entry name" value="POLY(3-HYDROXYALKANOATE) POLYMERASE SUBUNIT PHAC"/>
    <property type="match status" value="1"/>
</dbReference>
<proteinExistence type="predicted"/>
<reference evidence="1 2" key="1">
    <citation type="submission" date="2020-03" db="EMBL/GenBank/DDBJ databases">
        <title>Genomic Encyclopedia of Type Strains, Phase III (KMG-III): the genomes of soil and plant-associated and newly described type strains.</title>
        <authorList>
            <person name="Whitman W."/>
        </authorList>
    </citation>
    <scope>NUCLEOTIDE SEQUENCE [LARGE SCALE GENOMIC DNA]</scope>
    <source>
        <strain evidence="1 2">CECT 8804</strain>
    </source>
</reference>
<keyword evidence="1" id="KW-0012">Acyltransferase</keyword>
<dbReference type="Proteomes" id="UP000727456">
    <property type="component" value="Unassembled WGS sequence"/>
</dbReference>
<dbReference type="InterPro" id="IPR051321">
    <property type="entry name" value="PHA/PHB_synthase"/>
</dbReference>
<dbReference type="RefSeq" id="WP_167070905.1">
    <property type="nucleotide sequence ID" value="NZ_JAAOZC010000001.1"/>
</dbReference>
<gene>
    <name evidence="1" type="ORF">FHS31_000018</name>
</gene>